<evidence type="ECO:0000313" key="1">
    <source>
        <dbReference type="EMBL" id="GAB0057048.1"/>
    </source>
</evidence>
<dbReference type="EMBL" id="BAAFGK010000004">
    <property type="protein sequence ID" value="GAB0057048.1"/>
    <property type="molecule type" value="Genomic_DNA"/>
</dbReference>
<sequence>MDYSSILQALQQASLFDLYRLRVGIDNMLDQPDRLQRVRQRMQPGMTITWFDGRQNRLTEAIVEEVQRTNVHVRDKEGGKKWRLPLYMVNLAGADTDIHAGSGAEKLDKNQLKVGDAVGYRDRQNREVYGTLVQLNPKTATVVTRTGERWRVSYGMLFKVMDGEGRHEPDAGWIEGEILQS</sequence>
<dbReference type="Proteomes" id="UP001628193">
    <property type="component" value="Unassembled WGS sequence"/>
</dbReference>
<comment type="caution">
    <text evidence="1">The sequence shown here is derived from an EMBL/GenBank/DDBJ whole genome shotgun (WGS) entry which is preliminary data.</text>
</comment>
<reference evidence="1 2" key="2">
    <citation type="submission" date="2024-09" db="EMBL/GenBank/DDBJ databases">
        <title>Draft genome sequence of Candidatus Magnetaquicoccaceae bacterium FCR-1.</title>
        <authorList>
            <person name="Shimoshige H."/>
            <person name="Shimamura S."/>
            <person name="Taoka A."/>
            <person name="Kobayashi H."/>
            <person name="Maekawa T."/>
        </authorList>
    </citation>
    <scope>NUCLEOTIDE SEQUENCE [LARGE SCALE GENOMIC DNA]</scope>
    <source>
        <strain evidence="1 2">FCR-1</strain>
    </source>
</reference>
<gene>
    <name evidence="1" type="ORF">SIID45300_01369</name>
</gene>
<name>A0ABQ0C835_9PROT</name>
<keyword evidence="2" id="KW-1185">Reference proteome</keyword>
<protein>
    <submittedName>
        <fullName evidence="1">Uncharacterized protein</fullName>
    </submittedName>
</protein>
<dbReference type="RefSeq" id="WP_420904758.1">
    <property type="nucleotide sequence ID" value="NZ_BAAFGK010000004.1"/>
</dbReference>
<accession>A0ABQ0C835</accession>
<reference evidence="1 2" key="1">
    <citation type="submission" date="2024-05" db="EMBL/GenBank/DDBJ databases">
        <authorList>
            <consortium name="Candidatus Magnetaquicoccaceae bacterium FCR-1 genome sequencing consortium"/>
            <person name="Shimoshige H."/>
            <person name="Shimamura S."/>
            <person name="Taoka A."/>
            <person name="Kobayashi H."/>
            <person name="Maekawa T."/>
        </authorList>
    </citation>
    <scope>NUCLEOTIDE SEQUENCE [LARGE SCALE GENOMIC DNA]</scope>
    <source>
        <strain evidence="1 2">FCR-1</strain>
    </source>
</reference>
<evidence type="ECO:0000313" key="2">
    <source>
        <dbReference type="Proteomes" id="UP001628193"/>
    </source>
</evidence>
<proteinExistence type="predicted"/>
<organism evidence="1 2">
    <name type="scientific">Candidatus Magnetaquiglobus chichijimensis</name>
    <dbReference type="NCBI Taxonomy" id="3141448"/>
    <lineage>
        <taxon>Bacteria</taxon>
        <taxon>Pseudomonadati</taxon>
        <taxon>Pseudomonadota</taxon>
        <taxon>Magnetococcia</taxon>
        <taxon>Magnetococcales</taxon>
        <taxon>Candidatus Magnetaquicoccaceae</taxon>
        <taxon>Candidatus Magnetaquiglobus</taxon>
    </lineage>
</organism>